<accession>A0A248TJ30</accession>
<dbReference type="EC" id="2.5.1.55" evidence="8"/>
<keyword evidence="11" id="KW-1185">Reference proteome</keyword>
<comment type="pathway">
    <text evidence="3 8">Carbohydrate biosynthesis; 3-deoxy-D-manno-octulosonate biosynthesis; 3-deoxy-D-manno-octulosonate from D-ribulose 5-phosphate: step 2/3.</text>
</comment>
<dbReference type="GO" id="GO:0005737">
    <property type="term" value="C:cytoplasm"/>
    <property type="evidence" value="ECO:0007669"/>
    <property type="project" value="UniProtKB-SubCell"/>
</dbReference>
<dbReference type="OrthoDB" id="9780456at2"/>
<dbReference type="Proteomes" id="UP000215137">
    <property type="component" value="Chromosome"/>
</dbReference>
<evidence type="ECO:0000256" key="3">
    <source>
        <dbReference type="ARBA" id="ARBA00004845"/>
    </source>
</evidence>
<dbReference type="NCBIfam" id="NF003543">
    <property type="entry name" value="PRK05198.1"/>
    <property type="match status" value="1"/>
</dbReference>
<organism evidence="10 11">
    <name type="scientific">Cytobacillus kochii</name>
    <dbReference type="NCBI Taxonomy" id="859143"/>
    <lineage>
        <taxon>Bacteria</taxon>
        <taxon>Bacillati</taxon>
        <taxon>Bacillota</taxon>
        <taxon>Bacilli</taxon>
        <taxon>Bacillales</taxon>
        <taxon>Bacillaceae</taxon>
        <taxon>Cytobacillus</taxon>
    </lineage>
</organism>
<dbReference type="EMBL" id="CP022983">
    <property type="protein sequence ID" value="ASV68218.1"/>
    <property type="molecule type" value="Genomic_DNA"/>
</dbReference>
<evidence type="ECO:0000256" key="7">
    <source>
        <dbReference type="ARBA" id="ARBA00049112"/>
    </source>
</evidence>
<evidence type="ECO:0000313" key="10">
    <source>
        <dbReference type="EMBL" id="ASV68218.1"/>
    </source>
</evidence>
<comment type="catalytic activity">
    <reaction evidence="7 8">
        <text>D-arabinose 5-phosphate + phosphoenolpyruvate + H2O = 3-deoxy-alpha-D-manno-2-octulosonate-8-phosphate + phosphate</text>
        <dbReference type="Rhea" id="RHEA:14053"/>
        <dbReference type="ChEBI" id="CHEBI:15377"/>
        <dbReference type="ChEBI" id="CHEBI:43474"/>
        <dbReference type="ChEBI" id="CHEBI:57693"/>
        <dbReference type="ChEBI" id="CHEBI:58702"/>
        <dbReference type="ChEBI" id="CHEBI:85985"/>
        <dbReference type="EC" id="2.5.1.55"/>
    </reaction>
</comment>
<sequence length="293" mass="31695">MSKTVRLNDEIVFGGERPFVLIAGPCMLESKEVVMETAARLKEITSHLGIPFIFKGSFDKANRSSIFSERGPGLQAGLNMLANVKDAFRIPVLSDIHEPSQAALASQVLDIIQIPAFLCRQTDLLTAAAKTGKVINVKKGQFLSPTDMNNVVTKLKEAGNDRILLTERGSTFGYNNLVVDMRSLPMMREMAPVVFDATHSVQIPGGNGTSTGGKREFVPYLSRAAAAVGVDAIFMEVHPNPEKALSDGPNMVKLSDVEQILKPIVAMDCLLKASSYAGGNEHAEYENEPAGLY</sequence>
<proteinExistence type="inferred from homology"/>
<dbReference type="SUPFAM" id="SSF51569">
    <property type="entry name" value="Aldolase"/>
    <property type="match status" value="1"/>
</dbReference>
<comment type="subcellular location">
    <subcellularLocation>
        <location evidence="1 8">Cytoplasm</location>
    </subcellularLocation>
</comment>
<evidence type="ECO:0000313" key="11">
    <source>
        <dbReference type="Proteomes" id="UP000215137"/>
    </source>
</evidence>
<dbReference type="UniPathway" id="UPA00357">
    <property type="reaction ID" value="UER00474"/>
</dbReference>
<keyword evidence="8" id="KW-0448">Lipopolysaccharide biosynthesis</keyword>
<evidence type="ECO:0000256" key="5">
    <source>
        <dbReference type="ARBA" id="ARBA00022490"/>
    </source>
</evidence>
<comment type="similarity">
    <text evidence="4 8">Belongs to the KdsA family.</text>
</comment>
<keyword evidence="6 8" id="KW-0808">Transferase</keyword>
<protein>
    <recommendedName>
        <fullName evidence="8">2-dehydro-3-deoxyphosphooctonate aldolase</fullName>
        <ecNumber evidence="8">2.5.1.55</ecNumber>
    </recommendedName>
    <alternativeName>
        <fullName evidence="8">3-deoxy-D-manno-octulosonic acid 8-phosphate synthase</fullName>
    </alternativeName>
    <alternativeName>
        <fullName evidence="8">KDO-8-phosphate synthase</fullName>
        <shortName evidence="8">KDO 8-P synthase</shortName>
        <shortName evidence="8">KDOPS</shortName>
    </alternativeName>
    <alternativeName>
        <fullName evidence="8">Phospho-2-dehydro-3-deoxyoctonate aldolase</fullName>
    </alternativeName>
</protein>
<evidence type="ECO:0000256" key="6">
    <source>
        <dbReference type="ARBA" id="ARBA00022679"/>
    </source>
</evidence>
<feature type="domain" description="DAHP synthetase I/KDSA" evidence="9">
    <location>
        <begin position="6"/>
        <end position="265"/>
    </location>
</feature>
<comment type="pathway">
    <text evidence="2">Bacterial outer membrane biogenesis; lipopolysaccharide biosynthesis.</text>
</comment>
<dbReference type="RefSeq" id="WP_095371788.1">
    <property type="nucleotide sequence ID" value="NZ_CP022983.1"/>
</dbReference>
<dbReference type="KEGG" id="bko:CKF48_13320"/>
<gene>
    <name evidence="8" type="primary">kdsA</name>
    <name evidence="10" type="ORF">CKF48_13320</name>
</gene>
<evidence type="ECO:0000259" key="9">
    <source>
        <dbReference type="Pfam" id="PF00793"/>
    </source>
</evidence>
<dbReference type="InterPro" id="IPR006218">
    <property type="entry name" value="DAHP1/KDSA"/>
</dbReference>
<dbReference type="HAMAP" id="MF_00056">
    <property type="entry name" value="KDO8P_synth"/>
    <property type="match status" value="1"/>
</dbReference>
<dbReference type="InterPro" id="IPR013785">
    <property type="entry name" value="Aldolase_TIM"/>
</dbReference>
<dbReference type="GO" id="GO:0019294">
    <property type="term" value="P:keto-3-deoxy-D-manno-octulosonic acid biosynthetic process"/>
    <property type="evidence" value="ECO:0007669"/>
    <property type="project" value="UniProtKB-UniRule"/>
</dbReference>
<evidence type="ECO:0000256" key="4">
    <source>
        <dbReference type="ARBA" id="ARBA00010499"/>
    </source>
</evidence>
<dbReference type="InterPro" id="IPR006269">
    <property type="entry name" value="KDO8P_synthase"/>
</dbReference>
<evidence type="ECO:0000256" key="8">
    <source>
        <dbReference type="HAMAP-Rule" id="MF_00056"/>
    </source>
</evidence>
<dbReference type="Gene3D" id="3.20.20.70">
    <property type="entry name" value="Aldolase class I"/>
    <property type="match status" value="1"/>
</dbReference>
<dbReference type="NCBIfam" id="TIGR01362">
    <property type="entry name" value="KDO8P_synth"/>
    <property type="match status" value="1"/>
</dbReference>
<dbReference type="UniPathway" id="UPA00030"/>
<evidence type="ECO:0000256" key="2">
    <source>
        <dbReference type="ARBA" id="ARBA00004756"/>
    </source>
</evidence>
<name>A0A248TJ30_9BACI</name>
<dbReference type="PANTHER" id="PTHR21057">
    <property type="entry name" value="PHOSPHO-2-DEHYDRO-3-DEOXYHEPTONATE ALDOLASE"/>
    <property type="match status" value="1"/>
</dbReference>
<evidence type="ECO:0000256" key="1">
    <source>
        <dbReference type="ARBA" id="ARBA00004496"/>
    </source>
</evidence>
<dbReference type="GO" id="GO:0008676">
    <property type="term" value="F:3-deoxy-8-phosphooctulonate synthase activity"/>
    <property type="evidence" value="ECO:0007669"/>
    <property type="project" value="UniProtKB-UniRule"/>
</dbReference>
<keyword evidence="5 8" id="KW-0963">Cytoplasm</keyword>
<dbReference type="AlphaFoldDB" id="A0A248TJ30"/>
<reference evidence="10 11" key="1">
    <citation type="submission" date="2017-08" db="EMBL/GenBank/DDBJ databases">
        <title>Complete Genome Sequence of Bacillus kochii Oregon-R-modENCODE STRAIN BDGP4, isolated from Drosophila melanogaster gut.</title>
        <authorList>
            <person name="Wan K.H."/>
            <person name="Yu C."/>
            <person name="Park S."/>
            <person name="Hammonds A.S."/>
            <person name="Booth B.W."/>
            <person name="Celniker S.E."/>
        </authorList>
    </citation>
    <scope>NUCLEOTIDE SEQUENCE [LARGE SCALE GENOMIC DNA]</scope>
    <source>
        <strain evidence="10 11">BDGP4</strain>
    </source>
</reference>
<dbReference type="Pfam" id="PF00793">
    <property type="entry name" value="DAHP_synth_1"/>
    <property type="match status" value="1"/>
</dbReference>